<evidence type="ECO:0000313" key="1">
    <source>
        <dbReference type="EMBL" id="KAG7167132.1"/>
    </source>
</evidence>
<sequence>MTEEIEEHSVKINIKGTIQAPKKNEVMFNSDMTVNSFDIKDMAERGLGHHQNSCANQSEVIQQRSIFIGLDLGSQSISETSRDLNINRKTVQ</sequence>
<accession>A0A8J5JYU2</accession>
<gene>
    <name evidence="1" type="primary">TRMT1L-L2</name>
    <name evidence="1" type="ORF">Hamer_G005474</name>
</gene>
<protein>
    <submittedName>
        <fullName evidence="1">Putative TRMT1-like 2</fullName>
    </submittedName>
</protein>
<name>A0A8J5JYU2_HOMAM</name>
<feature type="non-terminal residue" evidence="1">
    <location>
        <position position="1"/>
    </location>
</feature>
<keyword evidence="2" id="KW-1185">Reference proteome</keyword>
<proteinExistence type="predicted"/>
<comment type="caution">
    <text evidence="1">The sequence shown here is derived from an EMBL/GenBank/DDBJ whole genome shotgun (WGS) entry which is preliminary data.</text>
</comment>
<dbReference type="Proteomes" id="UP000747542">
    <property type="component" value="Unassembled WGS sequence"/>
</dbReference>
<organism evidence="1 2">
    <name type="scientific">Homarus americanus</name>
    <name type="common">American lobster</name>
    <dbReference type="NCBI Taxonomy" id="6706"/>
    <lineage>
        <taxon>Eukaryota</taxon>
        <taxon>Metazoa</taxon>
        <taxon>Ecdysozoa</taxon>
        <taxon>Arthropoda</taxon>
        <taxon>Crustacea</taxon>
        <taxon>Multicrustacea</taxon>
        <taxon>Malacostraca</taxon>
        <taxon>Eumalacostraca</taxon>
        <taxon>Eucarida</taxon>
        <taxon>Decapoda</taxon>
        <taxon>Pleocyemata</taxon>
        <taxon>Astacidea</taxon>
        <taxon>Nephropoidea</taxon>
        <taxon>Nephropidae</taxon>
        <taxon>Homarus</taxon>
    </lineage>
</organism>
<dbReference type="EMBL" id="JAHLQT010021845">
    <property type="protein sequence ID" value="KAG7167132.1"/>
    <property type="molecule type" value="Genomic_DNA"/>
</dbReference>
<reference evidence="1" key="1">
    <citation type="journal article" date="2021" name="Sci. Adv.">
        <title>The American lobster genome reveals insights on longevity, neural, and immune adaptations.</title>
        <authorList>
            <person name="Polinski J.M."/>
            <person name="Zimin A.V."/>
            <person name="Clark K.F."/>
            <person name="Kohn A.B."/>
            <person name="Sadowski N."/>
            <person name="Timp W."/>
            <person name="Ptitsyn A."/>
            <person name="Khanna P."/>
            <person name="Romanova D.Y."/>
            <person name="Williams P."/>
            <person name="Greenwood S.J."/>
            <person name="Moroz L.L."/>
            <person name="Walt D.R."/>
            <person name="Bodnar A.G."/>
        </authorList>
    </citation>
    <scope>NUCLEOTIDE SEQUENCE</scope>
    <source>
        <strain evidence="1">GMGI-L3</strain>
    </source>
</reference>
<evidence type="ECO:0000313" key="2">
    <source>
        <dbReference type="Proteomes" id="UP000747542"/>
    </source>
</evidence>
<dbReference type="AlphaFoldDB" id="A0A8J5JYU2"/>